<dbReference type="Gene3D" id="2.60.40.380">
    <property type="entry name" value="Purple acid phosphatase-like, N-terminal"/>
    <property type="match status" value="1"/>
</dbReference>
<proteinExistence type="predicted"/>
<accession>A0A382S7F9</accession>
<organism evidence="1">
    <name type="scientific">marine metagenome</name>
    <dbReference type="NCBI Taxonomy" id="408172"/>
    <lineage>
        <taxon>unclassified sequences</taxon>
        <taxon>metagenomes</taxon>
        <taxon>ecological metagenomes</taxon>
    </lineage>
</organism>
<feature type="non-terminal residue" evidence="1">
    <location>
        <position position="124"/>
    </location>
</feature>
<dbReference type="AlphaFoldDB" id="A0A382S7F9"/>
<gene>
    <name evidence="1" type="ORF">METZ01_LOCUS357981</name>
</gene>
<evidence type="ECO:0000313" key="1">
    <source>
        <dbReference type="EMBL" id="SVD05127.1"/>
    </source>
</evidence>
<sequence>MKLSFTYLALLFVLIGGSLNATYFTNGIKIGEVDQDSAIIWTRLSRNAEFNTQGRMFIEYEVGMDGRGRAQNGSRYPDGATLEDMAFSLPGTEGEVRLTYWPNGNMNQVVEEPWKPVNPSKDFT</sequence>
<dbReference type="EMBL" id="UINC01126565">
    <property type="protein sequence ID" value="SVD05127.1"/>
    <property type="molecule type" value="Genomic_DNA"/>
</dbReference>
<name>A0A382S7F9_9ZZZZ</name>
<reference evidence="1" key="1">
    <citation type="submission" date="2018-05" db="EMBL/GenBank/DDBJ databases">
        <authorList>
            <person name="Lanie J.A."/>
            <person name="Ng W.-L."/>
            <person name="Kazmierczak K.M."/>
            <person name="Andrzejewski T.M."/>
            <person name="Davidsen T.M."/>
            <person name="Wayne K.J."/>
            <person name="Tettelin H."/>
            <person name="Glass J.I."/>
            <person name="Rusch D."/>
            <person name="Podicherti R."/>
            <person name="Tsui H.-C.T."/>
            <person name="Winkler M.E."/>
        </authorList>
    </citation>
    <scope>NUCLEOTIDE SEQUENCE</scope>
</reference>
<protein>
    <submittedName>
        <fullName evidence="1">Uncharacterized protein</fullName>
    </submittedName>
</protein>